<dbReference type="AlphaFoldDB" id="A0A926I2J0"/>
<dbReference type="InterPro" id="IPR013096">
    <property type="entry name" value="Cupin_2"/>
</dbReference>
<dbReference type="InterPro" id="IPR020449">
    <property type="entry name" value="Tscrpt_reg_AraC-type_HTH"/>
</dbReference>
<evidence type="ECO:0000256" key="1">
    <source>
        <dbReference type="ARBA" id="ARBA00023015"/>
    </source>
</evidence>
<dbReference type="PROSITE" id="PS01124">
    <property type="entry name" value="HTH_ARAC_FAMILY_2"/>
    <property type="match status" value="1"/>
</dbReference>
<dbReference type="Pfam" id="PF07883">
    <property type="entry name" value="Cupin_2"/>
    <property type="match status" value="1"/>
</dbReference>
<dbReference type="RefSeq" id="WP_177719070.1">
    <property type="nucleotide sequence ID" value="NZ_JACRSQ010000016.1"/>
</dbReference>
<feature type="domain" description="HTH araC/xylS-type" evidence="4">
    <location>
        <begin position="151"/>
        <end position="249"/>
    </location>
</feature>
<evidence type="ECO:0000259" key="4">
    <source>
        <dbReference type="PROSITE" id="PS01124"/>
    </source>
</evidence>
<evidence type="ECO:0000256" key="2">
    <source>
        <dbReference type="ARBA" id="ARBA00023125"/>
    </source>
</evidence>
<evidence type="ECO:0000256" key="3">
    <source>
        <dbReference type="ARBA" id="ARBA00023163"/>
    </source>
</evidence>
<dbReference type="Gene3D" id="2.60.120.10">
    <property type="entry name" value="Jelly Rolls"/>
    <property type="match status" value="1"/>
</dbReference>
<dbReference type="GO" id="GO:0003700">
    <property type="term" value="F:DNA-binding transcription factor activity"/>
    <property type="evidence" value="ECO:0007669"/>
    <property type="project" value="InterPro"/>
</dbReference>
<dbReference type="SUPFAM" id="SSF46689">
    <property type="entry name" value="Homeodomain-like"/>
    <property type="match status" value="2"/>
</dbReference>
<comment type="caution">
    <text evidence="5">The sequence shown here is derived from an EMBL/GenBank/DDBJ whole genome shotgun (WGS) entry which is preliminary data.</text>
</comment>
<dbReference type="SMART" id="SM00342">
    <property type="entry name" value="HTH_ARAC"/>
    <property type="match status" value="1"/>
</dbReference>
<evidence type="ECO:0000313" key="6">
    <source>
        <dbReference type="Proteomes" id="UP000657006"/>
    </source>
</evidence>
<accession>A0A926I2J0</accession>
<dbReference type="EMBL" id="JACRSQ010000016">
    <property type="protein sequence ID" value="MBC8544116.1"/>
    <property type="molecule type" value="Genomic_DNA"/>
</dbReference>
<name>A0A926I2J0_9FIRM</name>
<evidence type="ECO:0000313" key="5">
    <source>
        <dbReference type="EMBL" id="MBC8544116.1"/>
    </source>
</evidence>
<dbReference type="Gene3D" id="1.10.10.60">
    <property type="entry name" value="Homeodomain-like"/>
    <property type="match status" value="2"/>
</dbReference>
<dbReference type="GO" id="GO:0043565">
    <property type="term" value="F:sequence-specific DNA binding"/>
    <property type="evidence" value="ECO:0007669"/>
    <property type="project" value="InterPro"/>
</dbReference>
<keyword evidence="3" id="KW-0804">Transcription</keyword>
<gene>
    <name evidence="5" type="ORF">H8730_11215</name>
</gene>
<reference evidence="5" key="1">
    <citation type="submission" date="2020-08" db="EMBL/GenBank/DDBJ databases">
        <title>Genome public.</title>
        <authorList>
            <person name="Liu C."/>
            <person name="Sun Q."/>
        </authorList>
    </citation>
    <scope>NUCLEOTIDE SEQUENCE</scope>
    <source>
        <strain evidence="5">NSJ-32</strain>
    </source>
</reference>
<keyword evidence="1" id="KW-0805">Transcription regulation</keyword>
<keyword evidence="2" id="KW-0238">DNA-binding</keyword>
<dbReference type="InterPro" id="IPR037923">
    <property type="entry name" value="HTH-like"/>
</dbReference>
<dbReference type="InterPro" id="IPR018060">
    <property type="entry name" value="HTH_AraC"/>
</dbReference>
<dbReference type="InterPro" id="IPR014710">
    <property type="entry name" value="RmlC-like_jellyroll"/>
</dbReference>
<keyword evidence="6" id="KW-1185">Reference proteome</keyword>
<dbReference type="InterPro" id="IPR009057">
    <property type="entry name" value="Homeodomain-like_sf"/>
</dbReference>
<dbReference type="SUPFAM" id="SSF51215">
    <property type="entry name" value="Regulatory protein AraC"/>
    <property type="match status" value="1"/>
</dbReference>
<dbReference type="PANTHER" id="PTHR46796">
    <property type="entry name" value="HTH-TYPE TRANSCRIPTIONAL ACTIVATOR RHAS-RELATED"/>
    <property type="match status" value="1"/>
</dbReference>
<dbReference type="Proteomes" id="UP000657006">
    <property type="component" value="Unassembled WGS sequence"/>
</dbReference>
<protein>
    <submittedName>
        <fullName evidence="5">Helix-turn-helix transcriptional regulator</fullName>
    </submittedName>
</protein>
<sequence>MHTAVNAELSYFFYVSHGPGCTVREHAHTYYEMAYYAEGAGTTCIAGRAVAYGAGQYSLYRPGVPHTEEHSAAVTVYCLGFYLPEDAPPLEDGVYTDFGKRIWKRIQDVRREFGAKEIYHDLYVNLYTTEIVLQHYRNQQTRKDQTFDSMGYIFTFLDENFSQDICLDTLAELSGYSADHFRHLFKRKAGISPKQYIIQKRIEHAKLLLATGDTSISHVAQSCGMPDGTQFTLLFKKYVGVTPSQFRRESKCR</sequence>
<proteinExistence type="predicted"/>
<dbReference type="Pfam" id="PF12833">
    <property type="entry name" value="HTH_18"/>
    <property type="match status" value="1"/>
</dbReference>
<dbReference type="PRINTS" id="PR00032">
    <property type="entry name" value="HTHARAC"/>
</dbReference>
<organism evidence="5 6">
    <name type="scientific">Bianquea renquensis</name>
    <dbReference type="NCBI Taxonomy" id="2763661"/>
    <lineage>
        <taxon>Bacteria</taxon>
        <taxon>Bacillati</taxon>
        <taxon>Bacillota</taxon>
        <taxon>Clostridia</taxon>
        <taxon>Eubacteriales</taxon>
        <taxon>Bianqueaceae</taxon>
        <taxon>Bianquea</taxon>
    </lineage>
</organism>
<dbReference type="InterPro" id="IPR050204">
    <property type="entry name" value="AraC_XylS_family_regulators"/>
</dbReference>